<name>A0A1M4ST75_9BACT</name>
<dbReference type="CDD" id="cd02947">
    <property type="entry name" value="TRX_family"/>
    <property type="match status" value="1"/>
</dbReference>
<dbReference type="AlphaFoldDB" id="A0A1M4ST75"/>
<keyword evidence="1" id="KW-1133">Transmembrane helix</keyword>
<gene>
    <name evidence="2" type="ORF">SAMN05444362_101146</name>
</gene>
<accession>A0A1M4ST75</accession>
<dbReference type="EMBL" id="FQUC01000001">
    <property type="protein sequence ID" value="SHE35454.1"/>
    <property type="molecule type" value="Genomic_DNA"/>
</dbReference>
<dbReference type="InterPro" id="IPR036249">
    <property type="entry name" value="Thioredoxin-like_sf"/>
</dbReference>
<keyword evidence="1" id="KW-0472">Membrane</keyword>
<evidence type="ECO:0000256" key="1">
    <source>
        <dbReference type="SAM" id="Phobius"/>
    </source>
</evidence>
<dbReference type="RefSeq" id="WP_062175257.1">
    <property type="nucleotide sequence ID" value="NZ_BBXL01000001.1"/>
</dbReference>
<proteinExistence type="predicted"/>
<dbReference type="OrthoDB" id="996953at2"/>
<sequence length="145" mass="17174">MKRVFRINSLHCLVALILLFGIMYIVEKVTPRASVESISQTRLMEVDFRMLKDRTHNGISYVLFYEEDSDRCVRMADNLDRFSEEQKDTHFYCVNIAKHRQEKFHLRSQVPYVVIYKDGKPIQEVMGIVPVSNLEIIHKRVNRNN</sequence>
<dbReference type="Proteomes" id="UP000184480">
    <property type="component" value="Unassembled WGS sequence"/>
</dbReference>
<evidence type="ECO:0008006" key="4">
    <source>
        <dbReference type="Google" id="ProtNLM"/>
    </source>
</evidence>
<protein>
    <recommendedName>
        <fullName evidence="4">Thioredoxin</fullName>
    </recommendedName>
</protein>
<keyword evidence="1" id="KW-0812">Transmembrane</keyword>
<organism evidence="2 3">
    <name type="scientific">Dysgonomonas macrotermitis</name>
    <dbReference type="NCBI Taxonomy" id="1346286"/>
    <lineage>
        <taxon>Bacteria</taxon>
        <taxon>Pseudomonadati</taxon>
        <taxon>Bacteroidota</taxon>
        <taxon>Bacteroidia</taxon>
        <taxon>Bacteroidales</taxon>
        <taxon>Dysgonomonadaceae</taxon>
        <taxon>Dysgonomonas</taxon>
    </lineage>
</organism>
<dbReference type="Gene3D" id="3.40.30.10">
    <property type="entry name" value="Glutaredoxin"/>
    <property type="match status" value="1"/>
</dbReference>
<reference evidence="3" key="1">
    <citation type="submission" date="2016-11" db="EMBL/GenBank/DDBJ databases">
        <authorList>
            <person name="Varghese N."/>
            <person name="Submissions S."/>
        </authorList>
    </citation>
    <scope>NUCLEOTIDE SEQUENCE [LARGE SCALE GENOMIC DNA]</scope>
    <source>
        <strain evidence="3">DSM 27370</strain>
    </source>
</reference>
<dbReference type="SUPFAM" id="SSF52833">
    <property type="entry name" value="Thioredoxin-like"/>
    <property type="match status" value="1"/>
</dbReference>
<feature type="transmembrane region" description="Helical" evidence="1">
    <location>
        <begin position="7"/>
        <end position="26"/>
    </location>
</feature>
<dbReference type="STRING" id="1346286.SAMN05444362_101146"/>
<evidence type="ECO:0000313" key="2">
    <source>
        <dbReference type="EMBL" id="SHE35454.1"/>
    </source>
</evidence>
<evidence type="ECO:0000313" key="3">
    <source>
        <dbReference type="Proteomes" id="UP000184480"/>
    </source>
</evidence>
<keyword evidence="3" id="KW-1185">Reference proteome</keyword>